<dbReference type="EMBL" id="AENN01000006">
    <property type="protein sequence ID" value="EFR31708.1"/>
    <property type="molecule type" value="Genomic_DNA"/>
</dbReference>
<accession>E4KN06</accession>
<keyword evidence="5" id="KW-1185">Reference proteome</keyword>
<dbReference type="Proteomes" id="UP000005990">
    <property type="component" value="Unassembled WGS sequence"/>
</dbReference>
<dbReference type="InterPro" id="IPR012640">
    <property type="entry name" value="Membr_lipoprot_lipid_attach_CS"/>
</dbReference>
<sequence length="221" mass="24855">MKKTILYLTSLIVLSGCSFFQENSPAQSSKQSSEIQAVSSEASQERTNESQVDQTNEGPVFQEEELSSTNLPQSSLDESVNYQELRDAVNQYYDQEVDSEVKELNQEPIAEDDLENLQYVFDNNDQYKDLGVQVDQVKIPLGGTDNYVVRLIVADSYAATEAKVEGADILLLNESFAQTAPDRLVLLEYFDQEAGTIIPMHLSTSNQTIFYNQVEEDKLNQ</sequence>
<protein>
    <recommendedName>
        <fullName evidence="6">Lipoprotein</fullName>
    </recommendedName>
</protein>
<feature type="region of interest" description="Disordered" evidence="2">
    <location>
        <begin position="23"/>
        <end position="76"/>
    </location>
</feature>
<feature type="signal peptide" evidence="3">
    <location>
        <begin position="1"/>
        <end position="20"/>
    </location>
</feature>
<dbReference type="STRING" id="908337.HMPREF9257_0219"/>
<evidence type="ECO:0000313" key="4">
    <source>
        <dbReference type="EMBL" id="EFR31708.1"/>
    </source>
</evidence>
<proteinExistence type="predicted"/>
<evidence type="ECO:0008006" key="6">
    <source>
        <dbReference type="Google" id="ProtNLM"/>
    </source>
</evidence>
<reference evidence="4 5" key="1">
    <citation type="submission" date="2010-10" db="EMBL/GenBank/DDBJ databases">
        <authorList>
            <person name="Durkin A.S."/>
            <person name="Madupu R."/>
            <person name="Torralba M."/>
            <person name="Gillis M."/>
            <person name="Methe B."/>
            <person name="Sutton G."/>
            <person name="Nelson K.E."/>
        </authorList>
    </citation>
    <scope>NUCLEOTIDE SEQUENCE [LARGE SCALE GENOMIC DNA]</scope>
    <source>
        <strain evidence="4 5">ACS-139-V-Col8</strain>
    </source>
</reference>
<dbReference type="PROSITE" id="PS51257">
    <property type="entry name" value="PROKAR_LIPOPROTEIN"/>
    <property type="match status" value="1"/>
</dbReference>
<feature type="compositionally biased region" description="Polar residues" evidence="2">
    <location>
        <begin position="67"/>
        <end position="76"/>
    </location>
</feature>
<dbReference type="eggNOG" id="ENOG50348QD">
    <property type="taxonomic scope" value="Bacteria"/>
</dbReference>
<name>E4KN06_9LACT</name>
<dbReference type="OrthoDB" id="9771791at2"/>
<dbReference type="Pfam" id="PF08139">
    <property type="entry name" value="LPAM_1"/>
    <property type="match status" value="1"/>
</dbReference>
<evidence type="ECO:0000256" key="2">
    <source>
        <dbReference type="SAM" id="MobiDB-lite"/>
    </source>
</evidence>
<dbReference type="AlphaFoldDB" id="E4KN06"/>
<dbReference type="RefSeq" id="WP_006417840.1">
    <property type="nucleotide sequence ID" value="NZ_AENN01000006.1"/>
</dbReference>
<evidence type="ECO:0000256" key="3">
    <source>
        <dbReference type="SAM" id="SignalP"/>
    </source>
</evidence>
<evidence type="ECO:0000313" key="5">
    <source>
        <dbReference type="Proteomes" id="UP000005990"/>
    </source>
</evidence>
<keyword evidence="1 3" id="KW-0732">Signal</keyword>
<feature type="compositionally biased region" description="Polar residues" evidence="2">
    <location>
        <begin position="23"/>
        <end position="42"/>
    </location>
</feature>
<organism evidence="4 5">
    <name type="scientific">Eremococcus coleocola ACS-139-V-Col8</name>
    <dbReference type="NCBI Taxonomy" id="908337"/>
    <lineage>
        <taxon>Bacteria</taxon>
        <taxon>Bacillati</taxon>
        <taxon>Bacillota</taxon>
        <taxon>Bacilli</taxon>
        <taxon>Lactobacillales</taxon>
        <taxon>Aerococcaceae</taxon>
        <taxon>Eremococcus</taxon>
    </lineage>
</organism>
<gene>
    <name evidence="4" type="ORF">HMPREF9257_0219</name>
</gene>
<evidence type="ECO:0000256" key="1">
    <source>
        <dbReference type="ARBA" id="ARBA00022729"/>
    </source>
</evidence>
<feature type="chain" id="PRO_5039178157" description="Lipoprotein" evidence="3">
    <location>
        <begin position="21"/>
        <end position="221"/>
    </location>
</feature>
<comment type="caution">
    <text evidence="4">The sequence shown here is derived from an EMBL/GenBank/DDBJ whole genome shotgun (WGS) entry which is preliminary data.</text>
</comment>